<dbReference type="PANTHER" id="PTHR47356">
    <property type="entry name" value="FAD-DEPENDENT MONOOXYGENASE ASQG-RELATED"/>
    <property type="match status" value="1"/>
</dbReference>
<dbReference type="Pfam" id="PF01494">
    <property type="entry name" value="FAD_binding_3"/>
    <property type="match status" value="1"/>
</dbReference>
<feature type="signal peptide" evidence="6">
    <location>
        <begin position="1"/>
        <end position="18"/>
    </location>
</feature>
<sequence length="550" mass="62161">MFLFTLVALLDAVILTNCLYDLKSLAPESIQEALQDFKSQRYPHVKKQFQASKLMAIFLNGQTLVERIIRKIAFNWMPSSIKDASMRKDAAYRPQLNFMPLAPTREYTAPKVLIAGAGIGGLYLAILLDKARIPYEIYERASKVKPLGSIMSLSANILASIEQIGLYEELKAISIQGSHHQSNIMYDNLDIIAALPDPNLDGAIGYEFHLFPRPDLHKLLLSKVPAERIHYDKDVVSVAEDKDGVHITCADGSTYKGDLLVGADGAYSGVRQSLFKTLKEENLLPPSDEQELPKGYICLVGTSDPLNPEEYPFVAKENCVFSQVIGRGTNYSWAEFNVPDNRVCWFVVEQLNSQAEADAVKFRNPEWKSELNDEAIKVCVRRHLILFFFFKKNFTFGSFPSLQQQQQQQQQQTAAHKLLPSGGMGAVCAMQDAVILTNCLYDLKSLSLESIKEALQDYKSQRQPHVEQQVEASRTMQMLLSGQTYFERFVRYIVFHWIPASIKNSTIKKDAAYRPQSSFLPLAPKRGTIDILPQKPSRRHEEEHGQHKEP</sequence>
<dbReference type="Proteomes" id="UP000827284">
    <property type="component" value="Unassembled WGS sequence"/>
</dbReference>
<name>A0A9P3HDG4_9FUNG</name>
<evidence type="ECO:0000256" key="6">
    <source>
        <dbReference type="SAM" id="SignalP"/>
    </source>
</evidence>
<dbReference type="InterPro" id="IPR036188">
    <property type="entry name" value="FAD/NAD-bd_sf"/>
</dbReference>
<reference evidence="8" key="1">
    <citation type="submission" date="2021-11" db="EMBL/GenBank/DDBJ databases">
        <authorList>
            <person name="Herlambang A."/>
            <person name="Guo Y."/>
            <person name="Takashima Y."/>
            <person name="Nishizawa T."/>
        </authorList>
    </citation>
    <scope>NUCLEOTIDE SEQUENCE</scope>
    <source>
        <strain evidence="8">E1425</strain>
    </source>
</reference>
<dbReference type="PRINTS" id="PR00420">
    <property type="entry name" value="RNGMNOXGNASE"/>
</dbReference>
<feature type="region of interest" description="Disordered" evidence="5">
    <location>
        <begin position="529"/>
        <end position="550"/>
    </location>
</feature>
<keyword evidence="4" id="KW-0560">Oxidoreductase</keyword>
<dbReference type="SUPFAM" id="SSF51905">
    <property type="entry name" value="FAD/NAD(P)-binding domain"/>
    <property type="match status" value="1"/>
</dbReference>
<comment type="similarity">
    <text evidence="1">Belongs to the paxM FAD-dependent monooxygenase family.</text>
</comment>
<dbReference type="GO" id="GO:0004497">
    <property type="term" value="F:monooxygenase activity"/>
    <property type="evidence" value="ECO:0007669"/>
    <property type="project" value="InterPro"/>
</dbReference>
<gene>
    <name evidence="8" type="ORF">EMPS_06980</name>
</gene>
<dbReference type="EMBL" id="BQFW01000009">
    <property type="protein sequence ID" value="GJJ74622.1"/>
    <property type="molecule type" value="Genomic_DNA"/>
</dbReference>
<protein>
    <recommendedName>
        <fullName evidence="7">FAD-binding domain-containing protein</fullName>
    </recommendedName>
</protein>
<accession>A0A9P3HDG4</accession>
<dbReference type="OrthoDB" id="16820at2759"/>
<evidence type="ECO:0000313" key="9">
    <source>
        <dbReference type="Proteomes" id="UP000827284"/>
    </source>
</evidence>
<evidence type="ECO:0000256" key="4">
    <source>
        <dbReference type="ARBA" id="ARBA00023002"/>
    </source>
</evidence>
<keyword evidence="6" id="KW-0732">Signal</keyword>
<reference evidence="8" key="2">
    <citation type="journal article" date="2022" name="Microbiol. Resour. Announc.">
        <title>Whole-Genome Sequence of Entomortierella parvispora E1425, a Mucoromycotan Fungus Associated with Burkholderiaceae-Related Endosymbiotic Bacteria.</title>
        <authorList>
            <person name="Herlambang A."/>
            <person name="Guo Y."/>
            <person name="Takashima Y."/>
            <person name="Narisawa K."/>
            <person name="Ohta H."/>
            <person name="Nishizawa T."/>
        </authorList>
    </citation>
    <scope>NUCLEOTIDE SEQUENCE</scope>
    <source>
        <strain evidence="8">E1425</strain>
    </source>
</reference>
<evidence type="ECO:0000259" key="7">
    <source>
        <dbReference type="Pfam" id="PF01494"/>
    </source>
</evidence>
<dbReference type="AlphaFoldDB" id="A0A9P3HDG4"/>
<dbReference type="GO" id="GO:0071949">
    <property type="term" value="F:FAD binding"/>
    <property type="evidence" value="ECO:0007669"/>
    <property type="project" value="InterPro"/>
</dbReference>
<keyword evidence="9" id="KW-1185">Reference proteome</keyword>
<feature type="compositionally biased region" description="Basic and acidic residues" evidence="5">
    <location>
        <begin position="539"/>
        <end position="550"/>
    </location>
</feature>
<feature type="chain" id="PRO_5040331362" description="FAD-binding domain-containing protein" evidence="6">
    <location>
        <begin position="19"/>
        <end position="550"/>
    </location>
</feature>
<evidence type="ECO:0000256" key="5">
    <source>
        <dbReference type="SAM" id="MobiDB-lite"/>
    </source>
</evidence>
<feature type="domain" description="FAD-binding" evidence="7">
    <location>
        <begin position="111"/>
        <end position="277"/>
    </location>
</feature>
<evidence type="ECO:0000313" key="8">
    <source>
        <dbReference type="EMBL" id="GJJ74622.1"/>
    </source>
</evidence>
<dbReference type="PANTHER" id="PTHR47356:SF2">
    <property type="entry name" value="FAD-BINDING DOMAIN-CONTAINING PROTEIN-RELATED"/>
    <property type="match status" value="1"/>
</dbReference>
<keyword evidence="2" id="KW-0285">Flavoprotein</keyword>
<evidence type="ECO:0000256" key="1">
    <source>
        <dbReference type="ARBA" id="ARBA00007992"/>
    </source>
</evidence>
<dbReference type="InterPro" id="IPR002938">
    <property type="entry name" value="FAD-bd"/>
</dbReference>
<organism evidence="8 9">
    <name type="scientific">Entomortierella parvispora</name>
    <dbReference type="NCBI Taxonomy" id="205924"/>
    <lineage>
        <taxon>Eukaryota</taxon>
        <taxon>Fungi</taxon>
        <taxon>Fungi incertae sedis</taxon>
        <taxon>Mucoromycota</taxon>
        <taxon>Mortierellomycotina</taxon>
        <taxon>Mortierellomycetes</taxon>
        <taxon>Mortierellales</taxon>
        <taxon>Mortierellaceae</taxon>
        <taxon>Entomortierella</taxon>
    </lineage>
</organism>
<proteinExistence type="inferred from homology"/>
<keyword evidence="3" id="KW-0274">FAD</keyword>
<dbReference type="Gene3D" id="3.50.50.60">
    <property type="entry name" value="FAD/NAD(P)-binding domain"/>
    <property type="match status" value="2"/>
</dbReference>
<evidence type="ECO:0000256" key="2">
    <source>
        <dbReference type="ARBA" id="ARBA00022630"/>
    </source>
</evidence>
<dbReference type="InterPro" id="IPR050562">
    <property type="entry name" value="FAD_mOase_fung"/>
</dbReference>
<evidence type="ECO:0000256" key="3">
    <source>
        <dbReference type="ARBA" id="ARBA00022827"/>
    </source>
</evidence>
<comment type="caution">
    <text evidence="8">The sequence shown here is derived from an EMBL/GenBank/DDBJ whole genome shotgun (WGS) entry which is preliminary data.</text>
</comment>